<dbReference type="OrthoDB" id="9809132at2"/>
<dbReference type="EMBL" id="PJRQ01000051">
    <property type="protein sequence ID" value="PLR06705.1"/>
    <property type="molecule type" value="Genomic_DNA"/>
</dbReference>
<dbReference type="Proteomes" id="UP000234483">
    <property type="component" value="Unassembled WGS sequence"/>
</dbReference>
<organism evidence="3 4">
    <name type="scientific">Caulobacter flavus</name>
    <dbReference type="NCBI Taxonomy" id="1679497"/>
    <lineage>
        <taxon>Bacteria</taxon>
        <taxon>Pseudomonadati</taxon>
        <taxon>Pseudomonadota</taxon>
        <taxon>Alphaproteobacteria</taxon>
        <taxon>Caulobacterales</taxon>
        <taxon>Caulobacteraceae</taxon>
        <taxon>Caulobacter</taxon>
    </lineage>
</organism>
<sequence>MKAAVSLALLTLAALPGCASTPAPSGSAAVTGTVVWRERIMLPPTTKTIVRLQDVSLADAPAKVLAEDVIDGTRAPPAAFKLAYDPAQILPGHRYSVSARVEVDGQLRFINDTHIAVINDGPTKDVEVLVKGVGR</sequence>
<evidence type="ECO:0000256" key="1">
    <source>
        <dbReference type="SAM" id="SignalP"/>
    </source>
</evidence>
<dbReference type="PANTHER" id="PTHR38013:SF1">
    <property type="entry name" value="GLYCOPROTEIN_POLYSACCHARIDE METABOLISM"/>
    <property type="match status" value="1"/>
</dbReference>
<protein>
    <recommendedName>
        <fullName evidence="6">Lipo-like protein</fullName>
    </recommendedName>
</protein>
<dbReference type="KEGG" id="cfh:C1707_22675"/>
<dbReference type="EMBL" id="CP026100">
    <property type="protein sequence ID" value="AYV48837.1"/>
    <property type="molecule type" value="Genomic_DNA"/>
</dbReference>
<feature type="chain" id="PRO_5044577621" description="Lipo-like protein" evidence="1">
    <location>
        <begin position="20"/>
        <end position="135"/>
    </location>
</feature>
<evidence type="ECO:0008006" key="6">
    <source>
        <dbReference type="Google" id="ProtNLM"/>
    </source>
</evidence>
<proteinExistence type="predicted"/>
<dbReference type="PANTHER" id="PTHR38013">
    <property type="entry name" value="GLYCOPROTEIN/POLYSACCHARIDE METABOLISM"/>
    <property type="match status" value="1"/>
</dbReference>
<accession>A0A2N5CLP8</accession>
<evidence type="ECO:0000313" key="5">
    <source>
        <dbReference type="Proteomes" id="UP000281192"/>
    </source>
</evidence>
<name>A0A2N5CLP8_9CAUL</name>
<evidence type="ECO:0000313" key="3">
    <source>
        <dbReference type="EMBL" id="PLR06705.1"/>
    </source>
</evidence>
<reference evidence="3 4" key="1">
    <citation type="submission" date="2017-12" db="EMBL/GenBank/DDBJ databases">
        <title>The genome sequence of Caulobacter flavus CGMCC1 15093.</title>
        <authorList>
            <person name="Gao J."/>
            <person name="Mao X."/>
            <person name="Sun J."/>
        </authorList>
    </citation>
    <scope>NUCLEOTIDE SEQUENCE [LARGE SCALE GENOMIC DNA]</scope>
    <source>
        <strain evidence="3 4">CGMCC1 15093</strain>
    </source>
</reference>
<dbReference type="InterPro" id="IPR039366">
    <property type="entry name" value="Pilotin"/>
</dbReference>
<dbReference type="Pfam" id="PF09619">
    <property type="entry name" value="YscW"/>
    <property type="match status" value="1"/>
</dbReference>
<reference evidence="2 5" key="2">
    <citation type="submission" date="2018-01" db="EMBL/GenBank/DDBJ databases">
        <title>Complete genome sequence of Caulobacter flavus RHGG3.</title>
        <authorList>
            <person name="Yang E."/>
        </authorList>
    </citation>
    <scope>NUCLEOTIDE SEQUENCE [LARGE SCALE GENOMIC DNA]</scope>
    <source>
        <strain evidence="2 5">RHGG3</strain>
    </source>
</reference>
<feature type="signal peptide" evidence="1">
    <location>
        <begin position="1"/>
        <end position="19"/>
    </location>
</feature>
<gene>
    <name evidence="2" type="ORF">C1707_22675</name>
    <name evidence="3" type="ORF">CFHF_24705</name>
</gene>
<keyword evidence="1" id="KW-0732">Signal</keyword>
<evidence type="ECO:0000313" key="4">
    <source>
        <dbReference type="Proteomes" id="UP000234483"/>
    </source>
</evidence>
<dbReference type="RefSeq" id="WP_101715573.1">
    <property type="nucleotide sequence ID" value="NZ_CP026100.1"/>
</dbReference>
<keyword evidence="5" id="KW-1185">Reference proteome</keyword>
<dbReference type="Proteomes" id="UP000281192">
    <property type="component" value="Chromosome"/>
</dbReference>
<evidence type="ECO:0000313" key="2">
    <source>
        <dbReference type="EMBL" id="AYV48837.1"/>
    </source>
</evidence>
<dbReference type="AlphaFoldDB" id="A0A2N5CLP8"/>
<dbReference type="InterPro" id="IPR053196">
    <property type="entry name" value="Lipoprotein_YbaY-like"/>
</dbReference>